<keyword evidence="2" id="KW-0597">Phosphoprotein</keyword>
<dbReference type="PANTHER" id="PTHR14514:SF3">
    <property type="entry name" value="NESPRIN-1"/>
    <property type="match status" value="1"/>
</dbReference>
<keyword evidence="6" id="KW-1185">Reference proteome</keyword>
<keyword evidence="3" id="KW-0677">Repeat</keyword>
<dbReference type="PANTHER" id="PTHR14514">
    <property type="entry name" value="PKA ANCHORING PROTEIN"/>
    <property type="match status" value="1"/>
</dbReference>
<evidence type="ECO:0000313" key="5">
    <source>
        <dbReference type="EMBL" id="KAL0164546.1"/>
    </source>
</evidence>
<organism evidence="5 6">
    <name type="scientific">Cirrhinus mrigala</name>
    <name type="common">Mrigala</name>
    <dbReference type="NCBI Taxonomy" id="683832"/>
    <lineage>
        <taxon>Eukaryota</taxon>
        <taxon>Metazoa</taxon>
        <taxon>Chordata</taxon>
        <taxon>Craniata</taxon>
        <taxon>Vertebrata</taxon>
        <taxon>Euteleostomi</taxon>
        <taxon>Actinopterygii</taxon>
        <taxon>Neopterygii</taxon>
        <taxon>Teleostei</taxon>
        <taxon>Ostariophysi</taxon>
        <taxon>Cypriniformes</taxon>
        <taxon>Cyprinidae</taxon>
        <taxon>Labeoninae</taxon>
        <taxon>Labeonini</taxon>
        <taxon>Cirrhinus</taxon>
    </lineage>
</organism>
<dbReference type="Proteomes" id="UP001529510">
    <property type="component" value="Unassembled WGS sequence"/>
</dbReference>
<evidence type="ECO:0000313" key="6">
    <source>
        <dbReference type="Proteomes" id="UP001529510"/>
    </source>
</evidence>
<evidence type="ECO:0000256" key="3">
    <source>
        <dbReference type="ARBA" id="ARBA00022737"/>
    </source>
</evidence>
<reference evidence="5 6" key="1">
    <citation type="submission" date="2024-05" db="EMBL/GenBank/DDBJ databases">
        <title>Genome sequencing and assembly of Indian major carp, Cirrhinus mrigala (Hamilton, 1822).</title>
        <authorList>
            <person name="Mohindra V."/>
            <person name="Chowdhury L.M."/>
            <person name="Lal K."/>
            <person name="Jena J.K."/>
        </authorList>
    </citation>
    <scope>NUCLEOTIDE SEQUENCE [LARGE SCALE GENOMIC DNA]</scope>
    <source>
        <strain evidence="5">CM1030</strain>
        <tissue evidence="5">Blood</tissue>
    </source>
</reference>
<sequence>RLEWTVNQWDLFVEWLEGVGLEVKGPLEPQLGLREKRKQLERLRLLSSDVEDHQGALCYLEESAAEMYKRTGDPVFKEEEMVLLRGHFEDVKAAAE</sequence>
<evidence type="ECO:0000256" key="2">
    <source>
        <dbReference type="ARBA" id="ARBA00022553"/>
    </source>
</evidence>
<keyword evidence="4" id="KW-0472">Membrane</keyword>
<comment type="subcellular location">
    <subcellularLocation>
        <location evidence="1">Endomembrane system</location>
    </subcellularLocation>
</comment>
<name>A0ABD0NTG6_CIRMR</name>
<dbReference type="EMBL" id="JAMKFB020000020">
    <property type="protein sequence ID" value="KAL0164546.1"/>
    <property type="molecule type" value="Genomic_DNA"/>
</dbReference>
<protein>
    <submittedName>
        <fullName evidence="5">Uncharacterized protein</fullName>
    </submittedName>
</protein>
<comment type="caution">
    <text evidence="5">The sequence shown here is derived from an EMBL/GenBank/DDBJ whole genome shotgun (WGS) entry which is preliminary data.</text>
</comment>
<proteinExistence type="predicted"/>
<evidence type="ECO:0000256" key="4">
    <source>
        <dbReference type="ARBA" id="ARBA00023136"/>
    </source>
</evidence>
<feature type="non-terminal residue" evidence="5">
    <location>
        <position position="1"/>
    </location>
</feature>
<dbReference type="SUPFAM" id="SSF46966">
    <property type="entry name" value="Spectrin repeat"/>
    <property type="match status" value="1"/>
</dbReference>
<feature type="non-terminal residue" evidence="5">
    <location>
        <position position="96"/>
    </location>
</feature>
<accession>A0ABD0NTG6</accession>
<evidence type="ECO:0000256" key="1">
    <source>
        <dbReference type="ARBA" id="ARBA00004308"/>
    </source>
</evidence>
<gene>
    <name evidence="5" type="ORF">M9458_040299</name>
</gene>
<dbReference type="AlphaFoldDB" id="A0ABD0NTG6"/>